<evidence type="ECO:0000313" key="4">
    <source>
        <dbReference type="Proteomes" id="UP001251870"/>
    </source>
</evidence>
<reference evidence="3 4" key="1">
    <citation type="submission" date="2023-09" db="EMBL/GenBank/DDBJ databases">
        <title>Description of three actinobacteria isolated from air of manufacturing shop in a pharmaceutical factory.</title>
        <authorList>
            <person name="Zhang D.-F."/>
        </authorList>
    </citation>
    <scope>NUCLEOTIDE SEQUENCE [LARGE SCALE GENOMIC DNA]</scope>
    <source>
        <strain evidence="3 4">LY-0111</strain>
    </source>
</reference>
<dbReference type="InterPro" id="IPR039424">
    <property type="entry name" value="SBP_5"/>
</dbReference>
<accession>A0ABU2DNQ0</accession>
<protein>
    <submittedName>
        <fullName evidence="3">ABC transporter substrate-binding protein</fullName>
    </submittedName>
</protein>
<organism evidence="3 4">
    <name type="scientific">Nesterenkonia aerolata</name>
    <dbReference type="NCBI Taxonomy" id="3074079"/>
    <lineage>
        <taxon>Bacteria</taxon>
        <taxon>Bacillati</taxon>
        <taxon>Actinomycetota</taxon>
        <taxon>Actinomycetes</taxon>
        <taxon>Micrococcales</taxon>
        <taxon>Micrococcaceae</taxon>
        <taxon>Nesterenkonia</taxon>
    </lineage>
</organism>
<evidence type="ECO:0000259" key="2">
    <source>
        <dbReference type="Pfam" id="PF00496"/>
    </source>
</evidence>
<dbReference type="Gene3D" id="3.40.190.10">
    <property type="entry name" value="Periplasmic binding protein-like II"/>
    <property type="match status" value="1"/>
</dbReference>
<gene>
    <name evidence="3" type="ORF">RIL96_00645</name>
</gene>
<name>A0ABU2DNQ0_9MICC</name>
<feature type="domain" description="Solute-binding protein family 5" evidence="2">
    <location>
        <begin position="120"/>
        <end position="507"/>
    </location>
</feature>
<dbReference type="PANTHER" id="PTHR30290">
    <property type="entry name" value="PERIPLASMIC BINDING COMPONENT OF ABC TRANSPORTER"/>
    <property type="match status" value="1"/>
</dbReference>
<dbReference type="PANTHER" id="PTHR30290:SF65">
    <property type="entry name" value="MONOACYL PHOSPHATIDYLINOSITOL TETRAMANNOSIDE-BINDING PROTEIN LPQW-RELATED"/>
    <property type="match status" value="1"/>
</dbReference>
<comment type="caution">
    <text evidence="3">The sequence shown here is derived from an EMBL/GenBank/DDBJ whole genome shotgun (WGS) entry which is preliminary data.</text>
</comment>
<evidence type="ECO:0000313" key="3">
    <source>
        <dbReference type="EMBL" id="MDR8018074.1"/>
    </source>
</evidence>
<keyword evidence="4" id="KW-1185">Reference proteome</keyword>
<sequence length="604" mass="66750">MRLRELSAAVAITASGALILSSCTPGGGDDNGSSEDPGQAEGQEFSVEPEDTGKADLGDDFETQEDSISLSLGETEFVGYNGFTPESYSVYNSTVVNHVQSNFWYWGTDNVQYPNEDFGSWEVTSEDPMTIEYTISDDAVWSDGTPITAADFIVDWGAQNPEITDDDDNPLFNNISFTYGENVPDGPQGEPDGKTFTIEFPEPDADAEIRVTAPLPAHVIAEQSDMSLEELVDAVREEDSEALEPVAEFWNEGWLTNPGELPDEELIPSSGPYKLDNWQAGESLTLVANEEYWGTPPGVDELVWRFVSDDGHVQALENGDLNVIRPQATVDTRQQLENLSEDQFVMHEGEAATWEHLDFNFIDSSPFADSPELREAFAKCVPRQQIVDNLVEPVFPDAEVLNAREVLNFEEHYEDVTSESYDGQYDEVDIEGAQELIEGEDAEGTEVRIGYTAPNPRRTDIVAEIKASCDEAGFEIIDEGDEDFFGPGGAQETGDYEVALFAWAGSGQVASGQNIYSTGLPQNYGEYSNETIDDLFNDLAGSTDEDEQQDIIVDIETELWDDLFGIPLFVHPDLTGSDARIQNVRHTASQDQISWNAEQWQRAE</sequence>
<dbReference type="EMBL" id="JAVKGR010000001">
    <property type="protein sequence ID" value="MDR8018074.1"/>
    <property type="molecule type" value="Genomic_DNA"/>
</dbReference>
<dbReference type="RefSeq" id="WP_310547066.1">
    <property type="nucleotide sequence ID" value="NZ_JAVKGR010000001.1"/>
</dbReference>
<dbReference type="SUPFAM" id="SSF53850">
    <property type="entry name" value="Periplasmic binding protein-like II"/>
    <property type="match status" value="1"/>
</dbReference>
<evidence type="ECO:0000256" key="1">
    <source>
        <dbReference type="SAM" id="MobiDB-lite"/>
    </source>
</evidence>
<dbReference type="Pfam" id="PF00496">
    <property type="entry name" value="SBP_bac_5"/>
    <property type="match status" value="1"/>
</dbReference>
<dbReference type="Gene3D" id="3.10.105.10">
    <property type="entry name" value="Dipeptide-binding Protein, Domain 3"/>
    <property type="match status" value="1"/>
</dbReference>
<proteinExistence type="predicted"/>
<feature type="region of interest" description="Disordered" evidence="1">
    <location>
        <begin position="23"/>
        <end position="54"/>
    </location>
</feature>
<dbReference type="PROSITE" id="PS51257">
    <property type="entry name" value="PROKAR_LIPOPROTEIN"/>
    <property type="match status" value="1"/>
</dbReference>
<dbReference type="Proteomes" id="UP001251870">
    <property type="component" value="Unassembled WGS sequence"/>
</dbReference>
<dbReference type="InterPro" id="IPR000914">
    <property type="entry name" value="SBP_5_dom"/>
</dbReference>